<name>A0A386KNW9_9CAUD</name>
<reference evidence="1 2" key="1">
    <citation type="submission" date="2018-08" db="EMBL/GenBank/DDBJ databases">
        <authorList>
            <person name="Acevedo B."/>
            <person name="Adams S.D."/>
            <person name="Ahmed E."/>
            <person name="Alsharif D."/>
            <person name="Assaf W."/>
            <person name="Atie C."/>
            <person name="Bayrami S."/>
            <person name="Blackford S."/>
            <person name="Bosque E."/>
            <person name="Chapanian K."/>
            <person name="Chery T."/>
            <person name="Constantino E."/>
            <person name="Diaz B."/>
            <person name="Djombo L."/>
            <person name="Domian I."/>
            <person name="Duvelson J."/>
            <person name="Economy N."/>
            <person name="Ferreira A."/>
            <person name="Fuschetto M."/>
            <person name="Garcia A."/>
            <person name="Hauptman A."/>
            <person name="Hernandez M."/>
            <person name="Israeil M."/>
            <person name="James K."/>
            <person name="Jeffery E."/>
            <person name="Jocelyn N."/>
            <person name="Johnson C."/>
            <person name="Katrib A."/>
            <person name="Keker J."/>
            <person name="Khashashina L."/>
            <person name="Martianou S."/>
            <person name="Monsen-Collar K."/>
            <person name="Mustafa R."/>
            <person name="Nasser G."/>
            <person name="Onwuzuruike C."/>
            <person name="Orzel K."/>
            <person name="Peepall S."/>
            <person name="Pena R."/>
            <person name="Pied T."/>
            <person name="Rabboh F."/>
            <person name="Reyes A."/>
            <person name="Roland J."/>
            <person name="Sanchez D."/>
            <person name="Schertz L."/>
            <person name="Schwing B."/>
            <person name="Seaman J."/>
            <person name="Toribio G."/>
            <person name="Torres C."/>
            <person name="Weaver J."/>
            <person name="Weisz A."/>
            <person name="Whitehall Z."/>
            <person name="Klyczek K."/>
            <person name="Garlena R.A."/>
            <person name="Russell D.A."/>
            <person name="Pope W.H."/>
            <person name="Jacobs-Sera D."/>
            <person name="Hatfull G.F."/>
        </authorList>
    </citation>
    <scope>NUCLEOTIDE SEQUENCE [LARGE SCALE GENOMIC DNA]</scope>
</reference>
<organism evidence="1 2">
    <name type="scientific">Arthrobacter phage Tenno</name>
    <dbReference type="NCBI Taxonomy" id="2315702"/>
    <lineage>
        <taxon>Viruses</taxon>
        <taxon>Duplodnaviria</taxon>
        <taxon>Heunggongvirae</taxon>
        <taxon>Uroviricota</taxon>
        <taxon>Caudoviricetes</taxon>
        <taxon>Gordonvirus</taxon>
        <taxon>Gordonvirus captnmurica</taxon>
    </lineage>
</organism>
<proteinExistence type="predicted"/>
<gene>
    <name evidence="1" type="primary">82</name>
    <name evidence="1" type="ORF">SEA_TENNO_82</name>
</gene>
<evidence type="ECO:0000313" key="1">
    <source>
        <dbReference type="EMBL" id="AYD87295.1"/>
    </source>
</evidence>
<evidence type="ECO:0000313" key="2">
    <source>
        <dbReference type="Proteomes" id="UP000277394"/>
    </source>
</evidence>
<protein>
    <submittedName>
        <fullName evidence="1">Uncharacterized protein</fullName>
    </submittedName>
</protein>
<sequence>MKKYIIIQHLDGTTEISTVAGIPVAEMGSQLVEPNQSLIFQKTSS</sequence>
<dbReference type="EMBL" id="MH825711">
    <property type="protein sequence ID" value="AYD87295.1"/>
    <property type="molecule type" value="Genomic_DNA"/>
</dbReference>
<accession>A0A386KNW9</accession>
<dbReference type="Proteomes" id="UP000277394">
    <property type="component" value="Segment"/>
</dbReference>